<evidence type="ECO:0000256" key="13">
    <source>
        <dbReference type="ARBA" id="ARBA00023242"/>
    </source>
</evidence>
<evidence type="ECO:0000256" key="16">
    <source>
        <dbReference type="ARBA" id="ARBA00034907"/>
    </source>
</evidence>
<comment type="similarity">
    <text evidence="5">Belongs to the CBF/MAK21 family.</text>
</comment>
<dbReference type="CDD" id="cd17875">
    <property type="entry name" value="SRP54_G"/>
    <property type="match status" value="1"/>
</dbReference>
<dbReference type="PANTHER" id="PTHR12048:SF0">
    <property type="entry name" value="CCAAT_ENHANCER-BINDING PROTEIN ZETA"/>
    <property type="match status" value="1"/>
</dbReference>
<dbReference type="GO" id="GO:0005786">
    <property type="term" value="C:signal recognition particle, endoplasmic reticulum targeting"/>
    <property type="evidence" value="ECO:0007669"/>
    <property type="project" value="UniProtKB-KW"/>
</dbReference>
<dbReference type="InterPro" id="IPR040155">
    <property type="entry name" value="CEBPZ/Mak21-like"/>
</dbReference>
<dbReference type="eggNOG" id="KOG2038">
    <property type="taxonomic scope" value="Eukaryota"/>
</dbReference>
<dbReference type="PROSITE" id="PS00300">
    <property type="entry name" value="SRP54"/>
    <property type="match status" value="1"/>
</dbReference>
<feature type="compositionally biased region" description="Basic residues" evidence="20">
    <location>
        <begin position="1398"/>
        <end position="1410"/>
    </location>
</feature>
<dbReference type="SMART" id="SM00962">
    <property type="entry name" value="SRP54"/>
    <property type="match status" value="1"/>
</dbReference>
<dbReference type="FunFam" id="3.40.50.300:FF:000022">
    <property type="entry name" value="Signal recognition particle 54 kDa subunit"/>
    <property type="match status" value="1"/>
</dbReference>
<evidence type="ECO:0000256" key="11">
    <source>
        <dbReference type="ARBA" id="ARBA00023134"/>
    </source>
</evidence>
<dbReference type="EnsemblMetazoa" id="SMAR003369-RA">
    <property type="protein sequence ID" value="SMAR003369-PA"/>
    <property type="gene ID" value="SMAR003369"/>
</dbReference>
<comment type="function">
    <text evidence="18">Component of the signal recognition particle (SRP) complex, a ribonucleoprotein complex that mediates the cotranslational targeting of secretory and membrane proteins to the endoplasmic reticulum (ER). As part of the SRP complex, associates with the SRP receptor (SR) component SRPRA to target secretory proteins to the endoplasmic reticulum membrane. Binds to the signal sequence of presecretory proteins when they emerge from the ribosomes. Displays basal GTPase activity, and stimulates reciprocal GTPase activation of the SR subunit SRPRA. Forms a guanosine 5'-triphosphate (GTP)-dependent complex with the SR subunit SRPRA. SR compaction and GTPase mediated rearrangement of SR drive SRP-mediated cotranslational protein translocation into the ER. Requires the presence of SRP9/SRP14 and/or SRP19 to stably interact with RNA. Plays a role in proliferation and differentiation of granulocytic cells, neutrophils migration capacity and exocrine pancreas development.</text>
</comment>
<dbReference type="EMBL" id="JH431312">
    <property type="status" value="NOT_ANNOTATED_CDS"/>
    <property type="molecule type" value="Genomic_DNA"/>
</dbReference>
<keyword evidence="11" id="KW-0342">GTP-binding</keyword>
<evidence type="ECO:0000256" key="1">
    <source>
        <dbReference type="ARBA" id="ARBA00004240"/>
    </source>
</evidence>
<evidence type="ECO:0000256" key="10">
    <source>
        <dbReference type="ARBA" id="ARBA00022884"/>
    </source>
</evidence>
<keyword evidence="8" id="KW-0378">Hydrolase</keyword>
<dbReference type="Pfam" id="PF02881">
    <property type="entry name" value="SRP54_N"/>
    <property type="match status" value="1"/>
</dbReference>
<evidence type="ECO:0000256" key="2">
    <source>
        <dbReference type="ARBA" id="ARBA00004324"/>
    </source>
</evidence>
<dbReference type="GO" id="GO:0005783">
    <property type="term" value="C:endoplasmic reticulum"/>
    <property type="evidence" value="ECO:0007669"/>
    <property type="project" value="UniProtKB-SubCell"/>
</dbReference>
<feature type="region of interest" description="Disordered" evidence="20">
    <location>
        <begin position="1397"/>
        <end position="1428"/>
    </location>
</feature>
<keyword evidence="6" id="KW-0963">Cytoplasm</keyword>
<keyword evidence="9" id="KW-0256">Endoplasmic reticulum</keyword>
<dbReference type="InterPro" id="IPR022941">
    <property type="entry name" value="SRP54"/>
</dbReference>
<evidence type="ECO:0000259" key="21">
    <source>
        <dbReference type="PROSITE" id="PS00300"/>
    </source>
</evidence>
<dbReference type="InterPro" id="IPR013822">
    <property type="entry name" value="Signal_recog_particl_SRP54_hlx"/>
</dbReference>
<dbReference type="Gene3D" id="1.20.120.140">
    <property type="entry name" value="Signal recognition particle SRP54, nucleotide-binding domain"/>
    <property type="match status" value="1"/>
</dbReference>
<proteinExistence type="inferred from homology"/>
<dbReference type="SUPFAM" id="SSF52540">
    <property type="entry name" value="P-loop containing nucleoside triphosphate hydrolases"/>
    <property type="match status" value="1"/>
</dbReference>
<evidence type="ECO:0000256" key="6">
    <source>
        <dbReference type="ARBA" id="ARBA00022490"/>
    </source>
</evidence>
<evidence type="ECO:0000313" key="23">
    <source>
        <dbReference type="Proteomes" id="UP000014500"/>
    </source>
</evidence>
<evidence type="ECO:0000256" key="12">
    <source>
        <dbReference type="ARBA" id="ARBA00023135"/>
    </source>
</evidence>
<dbReference type="InterPro" id="IPR003593">
    <property type="entry name" value="AAA+_ATPase"/>
</dbReference>
<dbReference type="GO" id="GO:0003924">
    <property type="term" value="F:GTPase activity"/>
    <property type="evidence" value="ECO:0007669"/>
    <property type="project" value="InterPro"/>
</dbReference>
<dbReference type="InterPro" id="IPR005612">
    <property type="entry name" value="CCAAT-binding_factor"/>
</dbReference>
<dbReference type="InterPro" id="IPR042101">
    <property type="entry name" value="SRP54_N_sf"/>
</dbReference>
<evidence type="ECO:0000256" key="19">
    <source>
        <dbReference type="ARBA" id="ARBA00048157"/>
    </source>
</evidence>
<dbReference type="GO" id="GO:0016607">
    <property type="term" value="C:nuclear speck"/>
    <property type="evidence" value="ECO:0007669"/>
    <property type="project" value="UniProtKB-SubCell"/>
</dbReference>
<dbReference type="Pfam" id="PF03914">
    <property type="entry name" value="CBF"/>
    <property type="match status" value="1"/>
</dbReference>
<keyword evidence="14" id="KW-0687">Ribonucleoprotein</keyword>
<sequence>MVLADLGRKITNALRSLSHATIINEEVLNGMLKEICAALLEADVNIRLVKKLRENVRSVIDFDEMAAGLNKRRMIQSAVFKELTKLVDPGVKAWQPVKGRPNIIMFVGLQGSGKTTTCTKLAYHYMKKGWKTCLVCADTFRAGAYDQLKQNATKARIPFYGSYTEVDPVVIAQEGVERFKSEGFEIVIVDTSGRHKQEDSLFEEMLQVSNAVKPENVIFVMDASIGQACESQARAFKEKVDVASVIITKLDGHAKGGGALSAVAATSSPIIFIGTGEHIDDFEIFKVKPFVSKLMGMGDIEGLIDKVNELKLDDNEELIEKLKHGQFTLRDMYEQFQNIMKMGPFGQIMNMIPGFSQDFMTKGNEQESMARLKKLMTIMDSMNDQELDHREGAKLFSKQPGRVQRVARGGGVTAKEVQELLTQYTKFAAIVKKMGGIKGLFKGGDITKNVNQAQMAKLNQQMAKMMDPRVLQQMGGMSGLQSMMRQLQGASATMDINVLIGRKCNFRDNSTIFYFIYLQIFFDLGNGRVDVWWWPPRTNTLRVIRSKMAAGPHKRVKQNALVKSNKFNEKWFDQEFSSDPFEKSELPPLEVKQFQDKAIRLLKEDIELYNKHQNNRKNREQFQYVQTRLKSGTIADRLAAITVLIQDSAVHNLSYLENLISMVNVKAKRECSSAIDTLRDLFISDLLHAKRKLRKFNEHPLHKIDELSSGNKDSSEKRLILWQFEDMLQKCYAEFIMALNAVSRDTVEATKAKAVTVMYQLLVCNREKEEVLLPNLVNKLGDPMHKIAAKSTEKLIRLVEKCRDRKSAVVLEVERLLFRPNVGDRAQYYAVCFMNQVLLSHEEDDLAARLISTYFAFFKAKVKRNEVNTKMMSALLTGVNRAYPFSKKDDNTVAQHINTMYKVVHTVSFNISVQALTLIHHVLEKQSSVSDRYYSALYRKLFSPDLQTSSRYAMLISLIFQSLKKDAIKSRLQAFSKRLLQICFTLPAHVTCSILYLLSEIINLKPNLLVLKQNAANVILLNDDDDEEHFVDADKVDENDNEKVESKGSSWYHKENVGGNKSKKSVYDPYHRNPTYCGAEHVCDWELVLLARHYHPSVSLFAQKLLNGESVRYQGDPLQDFTLIRFLDRFVYRNPKKQIEGTKLESRNAVLGRRKLYKPSAAKRIPVDSKEFISRTERMVPVDEMYLYRYFSNKTVSTMKKKKKKDDDDDVSDDDSVKSEEFEEMLTKFEPKDLTDDFDLDFAAEITKNKSKKGKKGARDDDTDDDLSDDELDDDDEFQAAFKDYDDDLAEAEEINFDDVDDELEFSDSEPFMNSNKRKMSSKMDSRKKIKSSEFANPELANVFAAAEEFGTLMDENMGDDVDTITMNALSNKDKADVKQLKWEKKRDEFVRGVDWKNKKRRSFRPRPKQSGKEFPNRKGSFKRKFKK</sequence>
<dbReference type="SUPFAM" id="SSF47364">
    <property type="entry name" value="Domain of the SRP/SRP receptor G-proteins"/>
    <property type="match status" value="1"/>
</dbReference>
<dbReference type="NCBIfam" id="TIGR01425">
    <property type="entry name" value="SRP54_euk"/>
    <property type="match status" value="1"/>
</dbReference>
<dbReference type="Gene3D" id="3.40.50.300">
    <property type="entry name" value="P-loop containing nucleotide triphosphate hydrolases"/>
    <property type="match status" value="1"/>
</dbReference>
<reference evidence="23" key="1">
    <citation type="submission" date="2011-05" db="EMBL/GenBank/DDBJ databases">
        <authorList>
            <person name="Richards S.R."/>
            <person name="Qu J."/>
            <person name="Jiang H."/>
            <person name="Jhangiani S.N."/>
            <person name="Agravi P."/>
            <person name="Goodspeed R."/>
            <person name="Gross S."/>
            <person name="Mandapat C."/>
            <person name="Jackson L."/>
            <person name="Mathew T."/>
            <person name="Pu L."/>
            <person name="Thornton R."/>
            <person name="Saada N."/>
            <person name="Wilczek-Boney K.B."/>
            <person name="Lee S."/>
            <person name="Kovar C."/>
            <person name="Wu Y."/>
            <person name="Scherer S.E."/>
            <person name="Worley K.C."/>
            <person name="Muzny D.M."/>
            <person name="Gibbs R."/>
        </authorList>
    </citation>
    <scope>NUCLEOTIDE SEQUENCE</scope>
    <source>
        <strain evidence="23">Brora</strain>
    </source>
</reference>
<dbReference type="GO" id="GO:0005525">
    <property type="term" value="F:GTP binding"/>
    <property type="evidence" value="ECO:0007669"/>
    <property type="project" value="UniProtKB-KW"/>
</dbReference>
<dbReference type="InterPro" id="IPR027417">
    <property type="entry name" value="P-loop_NTPase"/>
</dbReference>
<dbReference type="InterPro" id="IPR036891">
    <property type="entry name" value="Signal_recog_part_SRP54_M_sf"/>
</dbReference>
<evidence type="ECO:0000256" key="14">
    <source>
        <dbReference type="ARBA" id="ARBA00023274"/>
    </source>
</evidence>
<comment type="similarity">
    <text evidence="4">Belongs to the GTP-binding SRP family. SRP54 subfamily.</text>
</comment>
<dbReference type="HAMAP" id="MF_00306">
    <property type="entry name" value="SRP54"/>
    <property type="match status" value="1"/>
</dbReference>
<dbReference type="GO" id="GO:0006614">
    <property type="term" value="P:SRP-dependent cotranslational protein targeting to membrane"/>
    <property type="evidence" value="ECO:0007669"/>
    <property type="project" value="InterPro"/>
</dbReference>
<evidence type="ECO:0000313" key="22">
    <source>
        <dbReference type="EnsemblMetazoa" id="SMAR003369-PA"/>
    </source>
</evidence>
<accession>T1IQP7</accession>
<dbReference type="EC" id="3.6.5.4" evidence="17"/>
<dbReference type="InterPro" id="IPR016024">
    <property type="entry name" value="ARM-type_fold"/>
</dbReference>
<dbReference type="InterPro" id="IPR006325">
    <property type="entry name" value="SRP54_euk"/>
</dbReference>
<protein>
    <recommendedName>
        <fullName evidence="15">Signal recognition particle subunit SRP54</fullName>
        <ecNumber evidence="17">3.6.5.4</ecNumber>
    </recommendedName>
    <alternativeName>
        <fullName evidence="16">Signal recognition particle 54 kDa protein</fullName>
    </alternativeName>
</protein>
<evidence type="ECO:0000256" key="18">
    <source>
        <dbReference type="ARBA" id="ARBA00045747"/>
    </source>
</evidence>
<dbReference type="FunFam" id="1.10.260.30:FF:000002">
    <property type="entry name" value="Signal recognition particle 54 kDa protein"/>
    <property type="match status" value="1"/>
</dbReference>
<dbReference type="PhylomeDB" id="T1IQP7"/>
<dbReference type="HOGENOM" id="CLU_252661_0_0_1"/>
<keyword evidence="10" id="KW-0694">RNA-binding</keyword>
<evidence type="ECO:0000256" key="9">
    <source>
        <dbReference type="ARBA" id="ARBA00022824"/>
    </source>
</evidence>
<feature type="domain" description="SRP54-type proteins GTP-binding" evidence="21">
    <location>
        <begin position="269"/>
        <end position="282"/>
    </location>
</feature>
<dbReference type="InterPro" id="IPR000897">
    <property type="entry name" value="SRP54_GTPase_dom"/>
</dbReference>
<dbReference type="Proteomes" id="UP000014500">
    <property type="component" value="Unassembled WGS sequence"/>
</dbReference>
<evidence type="ECO:0000256" key="15">
    <source>
        <dbReference type="ARBA" id="ARBA00034832"/>
    </source>
</evidence>
<dbReference type="Pfam" id="PF02978">
    <property type="entry name" value="SRP_SPB"/>
    <property type="match status" value="1"/>
</dbReference>
<dbReference type="SUPFAM" id="SSF47446">
    <property type="entry name" value="Signal peptide-binding domain"/>
    <property type="match status" value="1"/>
</dbReference>
<organism evidence="22 23">
    <name type="scientific">Strigamia maritima</name>
    <name type="common">European centipede</name>
    <name type="synonym">Geophilus maritimus</name>
    <dbReference type="NCBI Taxonomy" id="126957"/>
    <lineage>
        <taxon>Eukaryota</taxon>
        <taxon>Metazoa</taxon>
        <taxon>Ecdysozoa</taxon>
        <taxon>Arthropoda</taxon>
        <taxon>Myriapoda</taxon>
        <taxon>Chilopoda</taxon>
        <taxon>Pleurostigmophora</taxon>
        <taxon>Geophilomorpha</taxon>
        <taxon>Linotaeniidae</taxon>
        <taxon>Strigamia</taxon>
    </lineage>
</organism>
<feature type="compositionally biased region" description="Acidic residues" evidence="20">
    <location>
        <begin position="1261"/>
        <end position="1273"/>
    </location>
</feature>
<feature type="compositionally biased region" description="Acidic residues" evidence="20">
    <location>
        <begin position="1297"/>
        <end position="1308"/>
    </location>
</feature>
<keyword evidence="13" id="KW-0539">Nucleus</keyword>
<dbReference type="Pfam" id="PF00448">
    <property type="entry name" value="SRP54"/>
    <property type="match status" value="1"/>
</dbReference>
<feature type="region of interest" description="Disordered" evidence="20">
    <location>
        <begin position="1251"/>
        <end position="1273"/>
    </location>
</feature>
<dbReference type="InterPro" id="IPR036225">
    <property type="entry name" value="SRP/SRP_N"/>
</dbReference>
<evidence type="ECO:0000256" key="5">
    <source>
        <dbReference type="ARBA" id="ARBA00007797"/>
    </source>
</evidence>
<comment type="catalytic activity">
    <reaction evidence="19">
        <text>GTP + H2O = GDP + phosphate + H(+)</text>
        <dbReference type="Rhea" id="RHEA:19669"/>
        <dbReference type="ChEBI" id="CHEBI:15377"/>
        <dbReference type="ChEBI" id="CHEBI:15378"/>
        <dbReference type="ChEBI" id="CHEBI:37565"/>
        <dbReference type="ChEBI" id="CHEBI:43474"/>
        <dbReference type="ChEBI" id="CHEBI:58189"/>
        <dbReference type="EC" id="3.6.5.4"/>
    </reaction>
    <physiologicalReaction direction="left-to-right" evidence="19">
        <dbReference type="Rhea" id="RHEA:19670"/>
    </physiologicalReaction>
</comment>
<dbReference type="FunFam" id="1.20.120.140:FF:000003">
    <property type="entry name" value="Signal recognition particle 54 kDa protein"/>
    <property type="match status" value="1"/>
</dbReference>
<evidence type="ECO:0000256" key="8">
    <source>
        <dbReference type="ARBA" id="ARBA00022801"/>
    </source>
</evidence>
<dbReference type="STRING" id="126957.T1IQP7"/>
<evidence type="ECO:0000256" key="7">
    <source>
        <dbReference type="ARBA" id="ARBA00022741"/>
    </source>
</evidence>
<dbReference type="SUPFAM" id="SSF48371">
    <property type="entry name" value="ARM repeat"/>
    <property type="match status" value="1"/>
</dbReference>
<evidence type="ECO:0000256" key="3">
    <source>
        <dbReference type="ARBA" id="ARBA00004496"/>
    </source>
</evidence>
<evidence type="ECO:0000256" key="20">
    <source>
        <dbReference type="SAM" id="MobiDB-lite"/>
    </source>
</evidence>
<dbReference type="SMART" id="SM00963">
    <property type="entry name" value="SRP54_N"/>
    <property type="match status" value="1"/>
</dbReference>
<evidence type="ECO:0000256" key="4">
    <source>
        <dbReference type="ARBA" id="ARBA00005450"/>
    </source>
</evidence>
<dbReference type="GO" id="GO:0008312">
    <property type="term" value="F:7S RNA binding"/>
    <property type="evidence" value="ECO:0007669"/>
    <property type="project" value="InterPro"/>
</dbReference>
<evidence type="ECO:0000256" key="17">
    <source>
        <dbReference type="ARBA" id="ARBA00035672"/>
    </source>
</evidence>
<dbReference type="eggNOG" id="KOG0780">
    <property type="taxonomic scope" value="Eukaryota"/>
</dbReference>
<comment type="subcellular location">
    <subcellularLocation>
        <location evidence="3">Cytoplasm</location>
    </subcellularLocation>
    <subcellularLocation>
        <location evidence="1">Endoplasmic reticulum</location>
    </subcellularLocation>
    <subcellularLocation>
        <location evidence="2">Nucleus speckle</location>
    </subcellularLocation>
</comment>
<dbReference type="InterPro" id="IPR004125">
    <property type="entry name" value="Signal_recog_particle_SRP54_M"/>
</dbReference>
<reference evidence="22" key="2">
    <citation type="submission" date="2015-02" db="UniProtKB">
        <authorList>
            <consortium name="EnsemblMetazoa"/>
        </authorList>
    </citation>
    <scope>IDENTIFICATION</scope>
</reference>
<name>T1IQP7_STRMM</name>
<dbReference type="PANTHER" id="PTHR12048">
    <property type="entry name" value="CCAAT-BINDING FACTOR-RELATED"/>
    <property type="match status" value="1"/>
</dbReference>
<dbReference type="Gene3D" id="1.10.260.30">
    <property type="entry name" value="Signal recognition particle, SRP54 subunit, M-domain"/>
    <property type="match status" value="1"/>
</dbReference>
<dbReference type="SMART" id="SM00382">
    <property type="entry name" value="AAA"/>
    <property type="match status" value="1"/>
</dbReference>
<feature type="region of interest" description="Disordered" evidence="20">
    <location>
        <begin position="1297"/>
        <end position="1327"/>
    </location>
</feature>
<keyword evidence="23" id="KW-1185">Reference proteome</keyword>
<keyword evidence="7" id="KW-0547">Nucleotide-binding</keyword>
<keyword evidence="12" id="KW-0733">Signal recognition particle</keyword>